<dbReference type="InterPro" id="IPR000504">
    <property type="entry name" value="RRM_dom"/>
</dbReference>
<organism evidence="4 5">
    <name type="scientific">Blyttiomyces helicus</name>
    <dbReference type="NCBI Taxonomy" id="388810"/>
    <lineage>
        <taxon>Eukaryota</taxon>
        <taxon>Fungi</taxon>
        <taxon>Fungi incertae sedis</taxon>
        <taxon>Chytridiomycota</taxon>
        <taxon>Chytridiomycota incertae sedis</taxon>
        <taxon>Chytridiomycetes</taxon>
        <taxon>Chytridiomycetes incertae sedis</taxon>
        <taxon>Blyttiomyces</taxon>
    </lineage>
</organism>
<keyword evidence="5" id="KW-1185">Reference proteome</keyword>
<dbReference type="OrthoDB" id="1099063at2759"/>
<sequence length="54" mass="5925">PGSRLFVGNLAAEKTDKRQVADLFAQFGNIAEITFKGTFGFVQFESVEACQRAI</sequence>
<dbReference type="InterPro" id="IPR012677">
    <property type="entry name" value="Nucleotide-bd_a/b_plait_sf"/>
</dbReference>
<dbReference type="PANTHER" id="PTHR13968">
    <property type="entry name" value="HETEROGENEOUS NUCLEAR RIBONUCLEOPROTEIN"/>
    <property type="match status" value="1"/>
</dbReference>
<evidence type="ECO:0000256" key="1">
    <source>
        <dbReference type="ARBA" id="ARBA00022884"/>
    </source>
</evidence>
<dbReference type="PROSITE" id="PS50102">
    <property type="entry name" value="RRM"/>
    <property type="match status" value="1"/>
</dbReference>
<protein>
    <recommendedName>
        <fullName evidence="3">RRM domain-containing protein</fullName>
    </recommendedName>
</protein>
<dbReference type="InterPro" id="IPR051186">
    <property type="entry name" value="RRM_HNRPC/RALY_subfam"/>
</dbReference>
<evidence type="ECO:0000313" key="5">
    <source>
        <dbReference type="Proteomes" id="UP000269721"/>
    </source>
</evidence>
<dbReference type="AlphaFoldDB" id="A0A4P9WM15"/>
<reference evidence="5" key="1">
    <citation type="journal article" date="2018" name="Nat. Microbiol.">
        <title>Leveraging single-cell genomics to expand the fungal tree of life.</title>
        <authorList>
            <person name="Ahrendt S.R."/>
            <person name="Quandt C.A."/>
            <person name="Ciobanu D."/>
            <person name="Clum A."/>
            <person name="Salamov A."/>
            <person name="Andreopoulos B."/>
            <person name="Cheng J.F."/>
            <person name="Woyke T."/>
            <person name="Pelin A."/>
            <person name="Henrissat B."/>
            <person name="Reynolds N.K."/>
            <person name="Benny G.L."/>
            <person name="Smith M.E."/>
            <person name="James T.Y."/>
            <person name="Grigoriev I.V."/>
        </authorList>
    </citation>
    <scope>NUCLEOTIDE SEQUENCE [LARGE SCALE GENOMIC DNA]</scope>
</reference>
<dbReference type="Pfam" id="PF00076">
    <property type="entry name" value="RRM_1"/>
    <property type="match status" value="1"/>
</dbReference>
<dbReference type="EMBL" id="KZ994316">
    <property type="protein sequence ID" value="RKO93245.1"/>
    <property type="molecule type" value="Genomic_DNA"/>
</dbReference>
<accession>A0A4P9WM15</accession>
<evidence type="ECO:0000259" key="3">
    <source>
        <dbReference type="PROSITE" id="PS50102"/>
    </source>
</evidence>
<feature type="domain" description="RRM" evidence="3">
    <location>
        <begin position="3"/>
        <end position="54"/>
    </location>
</feature>
<dbReference type="SUPFAM" id="SSF54928">
    <property type="entry name" value="RNA-binding domain, RBD"/>
    <property type="match status" value="1"/>
</dbReference>
<evidence type="ECO:0000313" key="4">
    <source>
        <dbReference type="EMBL" id="RKO93245.1"/>
    </source>
</evidence>
<feature type="non-terminal residue" evidence="4">
    <location>
        <position position="54"/>
    </location>
</feature>
<proteinExistence type="predicted"/>
<dbReference type="GO" id="GO:0003723">
    <property type="term" value="F:RNA binding"/>
    <property type="evidence" value="ECO:0007669"/>
    <property type="project" value="UniProtKB-UniRule"/>
</dbReference>
<name>A0A4P9WM15_9FUNG</name>
<gene>
    <name evidence="4" type="ORF">BDK51DRAFT_1541</name>
</gene>
<keyword evidence="1 2" id="KW-0694">RNA-binding</keyword>
<feature type="non-terminal residue" evidence="4">
    <location>
        <position position="1"/>
    </location>
</feature>
<dbReference type="Gene3D" id="3.30.70.330">
    <property type="match status" value="1"/>
</dbReference>
<evidence type="ECO:0000256" key="2">
    <source>
        <dbReference type="PROSITE-ProRule" id="PRU00176"/>
    </source>
</evidence>
<dbReference type="PANTHER" id="PTHR13968:SF26">
    <property type="entry name" value="RRM DOMAIN-CONTAINING PROTEIN"/>
    <property type="match status" value="1"/>
</dbReference>
<dbReference type="Proteomes" id="UP000269721">
    <property type="component" value="Unassembled WGS sequence"/>
</dbReference>
<dbReference type="InterPro" id="IPR035979">
    <property type="entry name" value="RBD_domain_sf"/>
</dbReference>